<reference evidence="1" key="1">
    <citation type="submission" date="2025-05" db="UniProtKB">
        <authorList>
            <consortium name="RefSeq"/>
        </authorList>
    </citation>
    <scope>NUCLEOTIDE SEQUENCE [LARGE SCALE GENOMIC DNA]</scope>
</reference>
<gene>
    <name evidence="2" type="primary">LOC115739464</name>
</gene>
<dbReference type="AlphaFoldDB" id="A0A8B8P0S5"/>
<accession>A0A8B8P0S5</accession>
<evidence type="ECO:0000313" key="1">
    <source>
        <dbReference type="Proteomes" id="UP000827889"/>
    </source>
</evidence>
<dbReference type="GeneID" id="115739464"/>
<evidence type="ECO:0000313" key="2">
    <source>
        <dbReference type="RefSeq" id="XP_030528432.1"/>
    </source>
</evidence>
<dbReference type="Gene3D" id="1.10.472.10">
    <property type="entry name" value="Cyclin-like"/>
    <property type="match status" value="2"/>
</dbReference>
<organism evidence="1 2">
    <name type="scientific">Rhodamnia argentea</name>
    <dbReference type="NCBI Taxonomy" id="178133"/>
    <lineage>
        <taxon>Eukaryota</taxon>
        <taxon>Viridiplantae</taxon>
        <taxon>Streptophyta</taxon>
        <taxon>Embryophyta</taxon>
        <taxon>Tracheophyta</taxon>
        <taxon>Spermatophyta</taxon>
        <taxon>Magnoliopsida</taxon>
        <taxon>eudicotyledons</taxon>
        <taxon>Gunneridae</taxon>
        <taxon>Pentapetalae</taxon>
        <taxon>rosids</taxon>
        <taxon>malvids</taxon>
        <taxon>Myrtales</taxon>
        <taxon>Myrtaceae</taxon>
        <taxon>Myrtoideae</taxon>
        <taxon>Myrteae</taxon>
        <taxon>Australasian group</taxon>
        <taxon>Rhodamnia</taxon>
    </lineage>
</organism>
<dbReference type="Proteomes" id="UP000827889">
    <property type="component" value="Chromosome 2"/>
</dbReference>
<reference evidence="2" key="2">
    <citation type="submission" date="2025-08" db="UniProtKB">
        <authorList>
            <consortium name="RefSeq"/>
        </authorList>
    </citation>
    <scope>IDENTIFICATION</scope>
    <source>
        <tissue evidence="2">Leaf</tissue>
    </source>
</reference>
<keyword evidence="1" id="KW-1185">Reference proteome</keyword>
<protein>
    <submittedName>
        <fullName evidence="2">Uncharacterized protein LOC115739464</fullName>
    </submittedName>
</protein>
<name>A0A8B8P0S5_9MYRT</name>
<dbReference type="KEGG" id="rarg:115739464"/>
<sequence length="105" mass="11770">MEVLVLSMLGLGMHPVMPLSFVHHIMTRLNARCWEPTHWEFLRRYERLLVAAVSCKRKKTEADSRQLPYLPSILGSSNLTHRLSPISLTDSLVVGVSGSLTASKV</sequence>
<dbReference type="RefSeq" id="XP_030528432.1">
    <property type="nucleotide sequence ID" value="XM_030672572.1"/>
</dbReference>
<proteinExistence type="predicted"/>